<evidence type="ECO:0000256" key="12">
    <source>
        <dbReference type="PIRNR" id="PIRNR006247"/>
    </source>
</evidence>
<feature type="binding site" evidence="13">
    <location>
        <position position="443"/>
    </location>
    <ligand>
        <name>K(+)</name>
        <dbReference type="ChEBI" id="CHEBI:29103"/>
    </ligand>
</feature>
<feature type="binding site" evidence="13">
    <location>
        <position position="326"/>
    </location>
    <ligand>
        <name>K(+)</name>
        <dbReference type="ChEBI" id="CHEBI:29103"/>
    </ligand>
</feature>
<protein>
    <recommendedName>
        <fullName evidence="12">Trk system potassium uptake protein</fullName>
    </recommendedName>
</protein>
<evidence type="ECO:0000256" key="11">
    <source>
        <dbReference type="ARBA" id="ARBA00023136"/>
    </source>
</evidence>
<evidence type="ECO:0000256" key="6">
    <source>
        <dbReference type="ARBA" id="ARBA00022538"/>
    </source>
</evidence>
<dbReference type="GO" id="GO:0005886">
    <property type="term" value="C:plasma membrane"/>
    <property type="evidence" value="ECO:0007669"/>
    <property type="project" value="UniProtKB-SubCell"/>
</dbReference>
<sequence>MNGLSALWSIFGPVLALLARIMMAFSFAFLVPLAWGWALDLDYLRAIWGVAFGLTFGSGLLLLWLTRNQYRELLPRDGFLLVVLVWLVLTAYAAFPLYWLVPDISWSHAYFEAMSALTATGATALSGLGDLPVSVNVWRAFLQYIGGLGIMLLVVAVLPLLGLGGMQLYKAETPGPMKDTKFTPRIAETARGLWLIYFGFSLACLLAYRWAGMSWADAFIHMCSTMSLGGFSSQDASIGYWDSAAVELVAIVFMALAGISFLRYFLVLRTLTLGPIANDREIRSYFVVLFGSVALVTALLTAQQVETDFWTALRSSAFHVLSLATTTGYSATDYAQWPVFIGVYLLFLGCFVSCAGSTGGGIKMVRMVLLVKQARRELVRIVHPRVVNPVTLGGQRVAAATLTTVLGFMLIYGAATLGLTFMLLLTGLDIVTAFSAVVATLNNIGPGLGQVGPAHNFGWLSSFQLWLLSFAMLLGRLELLTVLVLFTRHYWRR</sequence>
<dbReference type="RefSeq" id="WP_045532260.1">
    <property type="nucleotide sequence ID" value="NZ_AP014568.1"/>
</dbReference>
<dbReference type="InterPro" id="IPR003445">
    <property type="entry name" value="Cat_transpt"/>
</dbReference>
<feature type="transmembrane region" description="Helical" evidence="14">
    <location>
        <begin position="141"/>
        <end position="169"/>
    </location>
</feature>
<evidence type="ECO:0000256" key="9">
    <source>
        <dbReference type="ARBA" id="ARBA00022989"/>
    </source>
</evidence>
<evidence type="ECO:0000256" key="14">
    <source>
        <dbReference type="SAM" id="Phobius"/>
    </source>
</evidence>
<evidence type="ECO:0000256" key="2">
    <source>
        <dbReference type="ARBA" id="ARBA00009137"/>
    </source>
</evidence>
<gene>
    <name evidence="15" type="primary">trkG</name>
    <name evidence="15" type="ORF">SRAA_1814</name>
</gene>
<feature type="binding site" evidence="13">
    <location>
        <position position="120"/>
    </location>
    <ligand>
        <name>K(+)</name>
        <dbReference type="ChEBI" id="CHEBI:29103"/>
    </ligand>
</feature>
<keyword evidence="9 14" id="KW-1133">Transmembrane helix</keyword>
<evidence type="ECO:0000256" key="13">
    <source>
        <dbReference type="PIRSR" id="PIRSR006247-1"/>
    </source>
</evidence>
<accession>A0A060NQ56</accession>
<evidence type="ECO:0000256" key="3">
    <source>
        <dbReference type="ARBA" id="ARBA00022448"/>
    </source>
</evidence>
<dbReference type="EMBL" id="AP014568">
    <property type="protein sequence ID" value="BAO81668.1"/>
    <property type="molecule type" value="Genomic_DNA"/>
</dbReference>
<feature type="binding site" evidence="13">
    <location>
        <position position="228"/>
    </location>
    <ligand>
        <name>K(+)</name>
        <dbReference type="ChEBI" id="CHEBI:29103"/>
    </ligand>
</feature>
<keyword evidence="6 12" id="KW-0633">Potassium transport</keyword>
<evidence type="ECO:0000256" key="7">
    <source>
        <dbReference type="ARBA" id="ARBA00022692"/>
    </source>
</evidence>
<dbReference type="PANTHER" id="PTHR32024:SF2">
    <property type="entry name" value="TRK SYSTEM POTASSIUM UPTAKE PROTEIN TRKG-RELATED"/>
    <property type="match status" value="1"/>
</dbReference>
<feature type="transmembrane region" description="Helical" evidence="14">
    <location>
        <begin position="285"/>
        <end position="305"/>
    </location>
</feature>
<comment type="similarity">
    <text evidence="2 12">Belongs to the TrkH potassium transport family.</text>
</comment>
<comment type="function">
    <text evidence="12">Low-affinity potassium transport system. Interacts with Trk system potassium uptake protein TrkA.</text>
</comment>
<dbReference type="PIRSF" id="PIRSF006247">
    <property type="entry name" value="TrkH"/>
    <property type="match status" value="1"/>
</dbReference>
<evidence type="ECO:0000256" key="1">
    <source>
        <dbReference type="ARBA" id="ARBA00004429"/>
    </source>
</evidence>
<dbReference type="Pfam" id="PF02386">
    <property type="entry name" value="TrkH"/>
    <property type="match status" value="1"/>
</dbReference>
<name>A0A060NQ56_9BURK</name>
<feature type="transmembrane region" description="Helical" evidence="14">
    <location>
        <begin position="339"/>
        <end position="362"/>
    </location>
</feature>
<dbReference type="GO" id="GO:0046872">
    <property type="term" value="F:metal ion binding"/>
    <property type="evidence" value="ECO:0007669"/>
    <property type="project" value="UniProtKB-KW"/>
</dbReference>
<keyword evidence="3 12" id="KW-0813">Transport</keyword>
<feature type="transmembrane region" description="Helical" evidence="14">
    <location>
        <begin position="78"/>
        <end position="101"/>
    </location>
</feature>
<keyword evidence="13" id="KW-0479">Metal-binding</keyword>
<evidence type="ECO:0000256" key="8">
    <source>
        <dbReference type="ARBA" id="ARBA00022958"/>
    </source>
</evidence>
<keyword evidence="16" id="KW-1185">Reference proteome</keyword>
<keyword evidence="11 12" id="KW-0472">Membrane</keyword>
<feature type="transmembrane region" description="Helical" evidence="14">
    <location>
        <begin position="405"/>
        <end position="425"/>
    </location>
</feature>
<proteinExistence type="inferred from homology"/>
<evidence type="ECO:0000256" key="5">
    <source>
        <dbReference type="ARBA" id="ARBA00022519"/>
    </source>
</evidence>
<keyword evidence="4 12" id="KW-1003">Cell membrane</keyword>
<dbReference type="AlphaFoldDB" id="A0A060NQ56"/>
<dbReference type="GO" id="GO:0015379">
    <property type="term" value="F:potassium:chloride symporter activity"/>
    <property type="evidence" value="ECO:0007669"/>
    <property type="project" value="InterPro"/>
</dbReference>
<keyword evidence="7 14" id="KW-0812">Transmembrane</keyword>
<dbReference type="HOGENOM" id="CLU_030708_0_2_4"/>
<keyword evidence="10 12" id="KW-0406">Ion transport</keyword>
<dbReference type="PANTHER" id="PTHR32024">
    <property type="entry name" value="TRK SYSTEM POTASSIUM UPTAKE PROTEIN TRKG-RELATED"/>
    <property type="match status" value="1"/>
</dbReference>
<feature type="transmembrane region" description="Helical" evidence="14">
    <location>
        <begin position="190"/>
        <end position="211"/>
    </location>
</feature>
<evidence type="ECO:0000313" key="15">
    <source>
        <dbReference type="EMBL" id="BAO81668.1"/>
    </source>
</evidence>
<feature type="transmembrane region" description="Helical" evidence="14">
    <location>
        <begin position="465"/>
        <end position="486"/>
    </location>
</feature>
<dbReference type="Proteomes" id="UP000067461">
    <property type="component" value="Chromosome"/>
</dbReference>
<evidence type="ECO:0000313" key="16">
    <source>
        <dbReference type="Proteomes" id="UP000067461"/>
    </source>
</evidence>
<feature type="binding site" evidence="13">
    <location>
        <position position="327"/>
    </location>
    <ligand>
        <name>K(+)</name>
        <dbReference type="ChEBI" id="CHEBI:29103"/>
    </ligand>
</feature>
<dbReference type="InterPro" id="IPR004772">
    <property type="entry name" value="TrkH"/>
</dbReference>
<feature type="binding site" evidence="13">
    <location>
        <position position="229"/>
    </location>
    <ligand>
        <name>K(+)</name>
        <dbReference type="ChEBI" id="CHEBI:29103"/>
    </ligand>
</feature>
<comment type="subcellular location">
    <subcellularLocation>
        <location evidence="1 12">Cell inner membrane</location>
        <topology evidence="1 12">Multi-pass membrane protein</topology>
    </subcellularLocation>
</comment>
<reference evidence="15 16" key="1">
    <citation type="journal article" date="2014" name="Nat. Commun.">
        <title>Physiological and genomic features of highly alkaliphilic hydrogen-utilizing Betaproteobacteria from a continental serpentinizing site.</title>
        <authorList>
            <person name="Suzuki S."/>
            <person name="Kuenen J.G."/>
            <person name="Schipper K."/>
            <person name="van der Velde S."/>
            <person name="Ishii S."/>
            <person name="Wu A."/>
            <person name="Sorokin D.Y."/>
            <person name="Tenney A."/>
            <person name="Meng X.Y."/>
            <person name="Morrill P.L."/>
            <person name="Kamagata Y."/>
            <person name="Muyzer G."/>
            <person name="Nealson K.H."/>
        </authorList>
    </citation>
    <scope>NUCLEOTIDE SEQUENCE [LARGE SCALE GENOMIC DNA]</scope>
    <source>
        <strain evidence="15 16">A1</strain>
    </source>
</reference>
<dbReference type="KEGG" id="cbaa:SRAA_1814"/>
<evidence type="ECO:0000256" key="4">
    <source>
        <dbReference type="ARBA" id="ARBA00022475"/>
    </source>
</evidence>
<feature type="transmembrane region" description="Helical" evidence="14">
    <location>
        <begin position="46"/>
        <end position="66"/>
    </location>
</feature>
<evidence type="ECO:0000256" key="10">
    <source>
        <dbReference type="ARBA" id="ARBA00023065"/>
    </source>
</evidence>
<keyword evidence="5 12" id="KW-0997">Cell inner membrane</keyword>
<keyword evidence="8 12" id="KW-0630">Potassium</keyword>
<organism evidence="15 16">
    <name type="scientific">Serpentinimonas raichei</name>
    <dbReference type="NCBI Taxonomy" id="1458425"/>
    <lineage>
        <taxon>Bacteria</taxon>
        <taxon>Pseudomonadati</taxon>
        <taxon>Pseudomonadota</taxon>
        <taxon>Betaproteobacteria</taxon>
        <taxon>Burkholderiales</taxon>
        <taxon>Comamonadaceae</taxon>
        <taxon>Serpentinimonas</taxon>
    </lineage>
</organism>
<feature type="transmembrane region" description="Helical" evidence="14">
    <location>
        <begin position="244"/>
        <end position="265"/>
    </location>
</feature>
<dbReference type="STRING" id="1458425.SRAA_1814"/>